<feature type="transmembrane region" description="Helical" evidence="5">
    <location>
        <begin position="257"/>
        <end position="274"/>
    </location>
</feature>
<feature type="transmembrane region" description="Helical" evidence="5">
    <location>
        <begin position="330"/>
        <end position="352"/>
    </location>
</feature>
<feature type="transmembrane region" description="Helical" evidence="5">
    <location>
        <begin position="182"/>
        <end position="204"/>
    </location>
</feature>
<evidence type="ECO:0000313" key="7">
    <source>
        <dbReference type="EMBL" id="TDL21629.1"/>
    </source>
</evidence>
<dbReference type="PANTHER" id="PTHR23502">
    <property type="entry name" value="MAJOR FACILITATOR SUPERFAMILY"/>
    <property type="match status" value="1"/>
</dbReference>
<name>A0A4Y7Q3Y5_9AGAM</name>
<protein>
    <submittedName>
        <fullName evidence="7">MFS polyamine transporter</fullName>
    </submittedName>
</protein>
<feature type="transmembrane region" description="Helical" evidence="5">
    <location>
        <begin position="462"/>
        <end position="488"/>
    </location>
</feature>
<dbReference type="GO" id="GO:0022857">
    <property type="term" value="F:transmembrane transporter activity"/>
    <property type="evidence" value="ECO:0007669"/>
    <property type="project" value="InterPro"/>
</dbReference>
<feature type="transmembrane region" description="Helical" evidence="5">
    <location>
        <begin position="494"/>
        <end position="513"/>
    </location>
</feature>
<keyword evidence="3 5" id="KW-1133">Transmembrane helix</keyword>
<dbReference type="GO" id="GO:0016020">
    <property type="term" value="C:membrane"/>
    <property type="evidence" value="ECO:0007669"/>
    <property type="project" value="UniProtKB-SubCell"/>
</dbReference>
<feature type="transmembrane region" description="Helical" evidence="5">
    <location>
        <begin position="88"/>
        <end position="112"/>
    </location>
</feature>
<dbReference type="InterPro" id="IPR011701">
    <property type="entry name" value="MFS"/>
</dbReference>
<feature type="transmembrane region" description="Helical" evidence="5">
    <location>
        <begin position="216"/>
        <end position="237"/>
    </location>
</feature>
<dbReference type="OrthoDB" id="6770063at2759"/>
<evidence type="ECO:0000256" key="5">
    <source>
        <dbReference type="SAM" id="Phobius"/>
    </source>
</evidence>
<keyword evidence="2 5" id="KW-0812">Transmembrane</keyword>
<proteinExistence type="predicted"/>
<dbReference type="SUPFAM" id="SSF103473">
    <property type="entry name" value="MFS general substrate transporter"/>
    <property type="match status" value="1"/>
</dbReference>
<dbReference type="VEuPathDB" id="FungiDB:BD410DRAFT_286120"/>
<keyword evidence="4 5" id="KW-0472">Membrane</keyword>
<dbReference type="Proteomes" id="UP000294933">
    <property type="component" value="Unassembled WGS sequence"/>
</dbReference>
<dbReference type="PANTHER" id="PTHR23502:SF60">
    <property type="entry name" value="MAJOR FACILITATOR SUPERFAMILY (MFS) PROFILE DOMAIN-CONTAINING PROTEIN-RELATED"/>
    <property type="match status" value="1"/>
</dbReference>
<evidence type="ECO:0000259" key="6">
    <source>
        <dbReference type="PROSITE" id="PS50850"/>
    </source>
</evidence>
<feature type="transmembrane region" description="Helical" evidence="5">
    <location>
        <begin position="124"/>
        <end position="145"/>
    </location>
</feature>
<gene>
    <name evidence="7" type="ORF">BD410DRAFT_286120</name>
</gene>
<dbReference type="InterPro" id="IPR036259">
    <property type="entry name" value="MFS_trans_sf"/>
</dbReference>
<keyword evidence="8" id="KW-1185">Reference proteome</keyword>
<evidence type="ECO:0000256" key="4">
    <source>
        <dbReference type="ARBA" id="ARBA00023136"/>
    </source>
</evidence>
<feature type="transmembrane region" description="Helical" evidence="5">
    <location>
        <begin position="433"/>
        <end position="450"/>
    </location>
</feature>
<accession>A0A4Y7Q3Y5</accession>
<dbReference type="STRING" id="50990.A0A4Y7Q3Y5"/>
<sequence>MASLTTGDHHIDGGTPQPLPRSSLALIVSILEPRPPSSQGVVLSIKELSVKTLEDGKAVKIENDAIIVDWNGHDDPQNPMNWSFKRKWAATATASAFCFISVISSTIVAPAASQVAKEFGITNAVVIAMTTSIFLLGYALGPLVIAPLSEIYGRSPVLQIAKLFYLVWNIACGFAKSENQLLAFRFLAGIGGSAPFVVGGGVIVDCWRTEERGKVVAWYTLAPLLGDAIGPVAGAWIAERASWRWVFWSPSIADGLVQVFALLFLRETFAPLLLERKANRMKKELGIPENDQNKIRTAYQSQERHWKRIFLKAISRPFTMLFREPIVQLLGLYMAFVFGIINLMLTTIPTILQDTYHFSIGIAGLHYISLGVGYIFATQISSRITDRLYVYLQRRNGGMGEPEFRLPTLVLGTICLPVGLLLTGWAAQLAASWILPDIGVALIAAGYIFNYQSIQTYLIDAFSIYSASALAAITCLRSLTSFGFPLFAPSMYKALGYGKGATILAVAAIILGCPA</sequence>
<dbReference type="InterPro" id="IPR020846">
    <property type="entry name" value="MFS_dom"/>
</dbReference>
<feature type="domain" description="Major facilitator superfamily (MFS) profile" evidence="6">
    <location>
        <begin position="90"/>
        <end position="515"/>
    </location>
</feature>
<dbReference type="CDD" id="cd17323">
    <property type="entry name" value="MFS_Tpo1_MDR_like"/>
    <property type="match status" value="1"/>
</dbReference>
<dbReference type="EMBL" id="ML170179">
    <property type="protein sequence ID" value="TDL21629.1"/>
    <property type="molecule type" value="Genomic_DNA"/>
</dbReference>
<evidence type="ECO:0000313" key="8">
    <source>
        <dbReference type="Proteomes" id="UP000294933"/>
    </source>
</evidence>
<dbReference type="FunFam" id="1.20.1250.20:FF:000011">
    <property type="entry name" value="MFS multidrug transporter, putative"/>
    <property type="match status" value="1"/>
</dbReference>
<organism evidence="7 8">
    <name type="scientific">Rickenella mellea</name>
    <dbReference type="NCBI Taxonomy" id="50990"/>
    <lineage>
        <taxon>Eukaryota</taxon>
        <taxon>Fungi</taxon>
        <taxon>Dikarya</taxon>
        <taxon>Basidiomycota</taxon>
        <taxon>Agaricomycotina</taxon>
        <taxon>Agaricomycetes</taxon>
        <taxon>Hymenochaetales</taxon>
        <taxon>Rickenellaceae</taxon>
        <taxon>Rickenella</taxon>
    </lineage>
</organism>
<dbReference type="PROSITE" id="PS50850">
    <property type="entry name" value="MFS"/>
    <property type="match status" value="1"/>
</dbReference>
<dbReference type="Gene3D" id="1.20.1250.20">
    <property type="entry name" value="MFS general substrate transporter like domains"/>
    <property type="match status" value="1"/>
</dbReference>
<evidence type="ECO:0000256" key="2">
    <source>
        <dbReference type="ARBA" id="ARBA00022692"/>
    </source>
</evidence>
<reference evidence="7 8" key="1">
    <citation type="submission" date="2018-06" db="EMBL/GenBank/DDBJ databases">
        <title>A transcriptomic atlas of mushroom development highlights an independent origin of complex multicellularity.</title>
        <authorList>
            <consortium name="DOE Joint Genome Institute"/>
            <person name="Krizsan K."/>
            <person name="Almasi E."/>
            <person name="Merenyi Z."/>
            <person name="Sahu N."/>
            <person name="Viragh M."/>
            <person name="Koszo T."/>
            <person name="Mondo S."/>
            <person name="Kiss B."/>
            <person name="Balint B."/>
            <person name="Kues U."/>
            <person name="Barry K."/>
            <person name="Hegedus J.C."/>
            <person name="Henrissat B."/>
            <person name="Johnson J."/>
            <person name="Lipzen A."/>
            <person name="Ohm R."/>
            <person name="Nagy I."/>
            <person name="Pangilinan J."/>
            <person name="Yan J."/>
            <person name="Xiong Y."/>
            <person name="Grigoriev I.V."/>
            <person name="Hibbett D.S."/>
            <person name="Nagy L.G."/>
        </authorList>
    </citation>
    <scope>NUCLEOTIDE SEQUENCE [LARGE SCALE GENOMIC DNA]</scope>
    <source>
        <strain evidence="7 8">SZMC22713</strain>
    </source>
</reference>
<feature type="transmembrane region" description="Helical" evidence="5">
    <location>
        <begin position="404"/>
        <end position="427"/>
    </location>
</feature>
<comment type="subcellular location">
    <subcellularLocation>
        <location evidence="1">Membrane</location>
        <topology evidence="1">Multi-pass membrane protein</topology>
    </subcellularLocation>
</comment>
<dbReference type="AlphaFoldDB" id="A0A4Y7Q3Y5"/>
<feature type="transmembrane region" description="Helical" evidence="5">
    <location>
        <begin position="358"/>
        <end position="377"/>
    </location>
</feature>
<evidence type="ECO:0000256" key="3">
    <source>
        <dbReference type="ARBA" id="ARBA00022989"/>
    </source>
</evidence>
<evidence type="ECO:0000256" key="1">
    <source>
        <dbReference type="ARBA" id="ARBA00004141"/>
    </source>
</evidence>
<dbReference type="Pfam" id="PF07690">
    <property type="entry name" value="MFS_1"/>
    <property type="match status" value="1"/>
</dbReference>